<keyword evidence="5" id="KW-0813">Transport</keyword>
<evidence type="ECO:0000256" key="17">
    <source>
        <dbReference type="PIRSR" id="PIRSR601461-1"/>
    </source>
</evidence>
<sequence>MHLSSFFLPVAILPCVLAFYPYAPPVASSAPDVRRSVWLGGRTDHVDSTGPPALNIKRIAPKDDIHPHIRNVREANHITRKYRSRGISGPDINEREALAEVERSIQQGTPVKRSNTYPIVTAVQPSYTNSMAVDQDGTDFSYFSVVKFGSHGKSLYMLVDTGSASTWVMQDSCTSAACKVHNTFGKTDSDTLNISSTQWSVAYGTGNVSGVIGSDTVALAGFSVPLSFGLGSIVSDEFKSYPIDGILGLGRPQSSSLKTPTLMETLVSQNLIKSNLFAVSLQRNSDGSNDGVVTFGDWDKSKFDGDLSWIDSVSGSDLWEIPVSDVAVDSNAGKFVGKTAIIDTGTSMILLPLADATKFHSLFPKMKQNGENFQLPCSSTQQIQFTLGGATYAVPPKDYLGKAIDGEYCASNIIGRQTFGTDQWLIGDTFLKNVYSVFDFDKNRIGLGRKGNSVNAQSASASSSGQSPITTGPSSTHISGHTAPSATAAVADKSTKSSPQIISGRFQGFDLGGYIVLSDSAPRGLDWCWHIASALPSARKDTRNEADAGDKDEARSLLSSGSSEEDDIIVHEGAAQLPPPRPDHHPSTPRTPNRVRFQLDDLPSTRAEDRSTHNQANGHPPDNGDADNDARWADEEDFLHDDAIGARRRSSESHRAPLLTGIEAPSVTVAADFDAVEYLETARPKSGMRMAFMNMANRQPYAFRQAGLAMGVVLLIILTITVDWTIRLIVINSKLSGANSFQATVEACFGRSGLIAISIAQWAFSAFGGMIAFCIIIGDTIPHVMSALFPSLHSIPVLGLLTNRRAVIIIFTLGVSYPLSLYRDIAKLAKASTLALISMLIILFTIITQGFRVPAETRGNFSTALLTVNDGVFQAIGVISFAFVCHHNSLLIYGSLKKPTIDRFARVTHYSTGISMLACLTMALAGFLTFRDKTKGNVLNNFPTDNIMVNIARFCFGLNMLTTLPLEAFVCREVMSNYYFPDEPWNPNRHLIFTTSLVVTAMTLSLLTCDLGAVFELIGATSACALAYILPPLCYIKLSTRSWKTAPAIVCVVFGFVVMFISIIQAGSKMIRS</sequence>
<reference evidence="24" key="1">
    <citation type="submission" date="2021-03" db="EMBL/GenBank/DDBJ databases">
        <title>Comparative genomics and phylogenomic investigation of the class Geoglossomycetes provide insights into ecological specialization and systematics.</title>
        <authorList>
            <person name="Melie T."/>
            <person name="Pirro S."/>
            <person name="Miller A.N."/>
            <person name="Quandt A."/>
        </authorList>
    </citation>
    <scope>NUCLEOTIDE SEQUENCE</scope>
    <source>
        <strain evidence="24">GBOQ0MN5Z8</strain>
    </source>
</reference>
<dbReference type="GO" id="GO:0004190">
    <property type="term" value="F:aspartic-type endopeptidase activity"/>
    <property type="evidence" value="ECO:0007669"/>
    <property type="project" value="UniProtKB-KW"/>
</dbReference>
<evidence type="ECO:0000256" key="18">
    <source>
        <dbReference type="PIRSR" id="PIRSR601461-2"/>
    </source>
</evidence>
<dbReference type="PANTHER" id="PTHR22950">
    <property type="entry name" value="AMINO ACID TRANSPORTER"/>
    <property type="match status" value="1"/>
</dbReference>
<dbReference type="EMBL" id="JAGHQL010000026">
    <property type="protein sequence ID" value="KAH0543869.1"/>
    <property type="molecule type" value="Genomic_DNA"/>
</dbReference>
<dbReference type="PROSITE" id="PS51767">
    <property type="entry name" value="PEPTIDASE_A1"/>
    <property type="match status" value="1"/>
</dbReference>
<name>A0A9P8IAG9_9PEZI</name>
<feature type="domain" description="Peptidase A1" evidence="23">
    <location>
        <begin position="142"/>
        <end position="448"/>
    </location>
</feature>
<evidence type="ECO:0000256" key="10">
    <source>
        <dbReference type="ARBA" id="ARBA00022750"/>
    </source>
</evidence>
<feature type="compositionally biased region" description="Low complexity" evidence="20">
    <location>
        <begin position="452"/>
        <end position="467"/>
    </location>
</feature>
<feature type="transmembrane region" description="Helical" evidence="21">
    <location>
        <begin position="1048"/>
        <end position="1067"/>
    </location>
</feature>
<evidence type="ECO:0000256" key="2">
    <source>
        <dbReference type="ARBA" id="ARBA00004236"/>
    </source>
</evidence>
<dbReference type="GO" id="GO:0006508">
    <property type="term" value="P:proteolysis"/>
    <property type="evidence" value="ECO:0007669"/>
    <property type="project" value="UniProtKB-KW"/>
</dbReference>
<dbReference type="AlphaFoldDB" id="A0A9P8IAG9"/>
<dbReference type="GO" id="GO:0005886">
    <property type="term" value="C:plasma membrane"/>
    <property type="evidence" value="ECO:0007669"/>
    <property type="project" value="UniProtKB-SubCell"/>
</dbReference>
<evidence type="ECO:0000256" key="14">
    <source>
        <dbReference type="ARBA" id="ARBA00023136"/>
    </source>
</evidence>
<keyword evidence="14 21" id="KW-0472">Membrane</keyword>
<comment type="similarity">
    <text evidence="3 19">Belongs to the peptidase A1 family.</text>
</comment>
<keyword evidence="18" id="KW-1015">Disulfide bond</keyword>
<dbReference type="Pfam" id="PF00026">
    <property type="entry name" value="Asp"/>
    <property type="match status" value="1"/>
</dbReference>
<keyword evidence="12" id="KW-0029">Amino-acid transport</keyword>
<feature type="transmembrane region" description="Helical" evidence="21">
    <location>
        <begin position="908"/>
        <end position="930"/>
    </location>
</feature>
<keyword evidence="6" id="KW-1003">Cell membrane</keyword>
<comment type="caution">
    <text evidence="24">The sequence shown here is derived from an EMBL/GenBank/DDBJ whole genome shotgun (WGS) entry which is preliminary data.</text>
</comment>
<feature type="transmembrane region" description="Helical" evidence="21">
    <location>
        <begin position="762"/>
        <end position="785"/>
    </location>
</feature>
<keyword evidence="16" id="KW-0449">Lipoprotein</keyword>
<dbReference type="CDD" id="cd05471">
    <property type="entry name" value="pepsin_like"/>
    <property type="match status" value="1"/>
</dbReference>
<dbReference type="InterPro" id="IPR013057">
    <property type="entry name" value="AA_transpt_TM"/>
</dbReference>
<keyword evidence="10 19" id="KW-0064">Aspartyl protease</keyword>
<keyword evidence="13 21" id="KW-1133">Transmembrane helix</keyword>
<keyword evidence="15" id="KW-0325">Glycoprotein</keyword>
<feature type="region of interest" description="Disordered" evidence="20">
    <location>
        <begin position="452"/>
        <end position="494"/>
    </location>
</feature>
<evidence type="ECO:0000256" key="15">
    <source>
        <dbReference type="ARBA" id="ARBA00023180"/>
    </source>
</evidence>
<evidence type="ECO:0000256" key="3">
    <source>
        <dbReference type="ARBA" id="ARBA00007447"/>
    </source>
</evidence>
<feature type="transmembrane region" description="Helical" evidence="21">
    <location>
        <begin position="834"/>
        <end position="851"/>
    </location>
</feature>
<feature type="compositionally biased region" description="Polar residues" evidence="20">
    <location>
        <begin position="468"/>
        <end position="485"/>
    </location>
</feature>
<dbReference type="PANTHER" id="PTHR22950:SF458">
    <property type="entry name" value="SODIUM-COUPLED NEUTRAL AMINO ACID TRANSPORTER 11-RELATED"/>
    <property type="match status" value="1"/>
</dbReference>
<evidence type="ECO:0000256" key="19">
    <source>
        <dbReference type="RuleBase" id="RU000454"/>
    </source>
</evidence>
<evidence type="ECO:0000256" key="13">
    <source>
        <dbReference type="ARBA" id="ARBA00022989"/>
    </source>
</evidence>
<evidence type="ECO:0000256" key="6">
    <source>
        <dbReference type="ARBA" id="ARBA00022475"/>
    </source>
</evidence>
<evidence type="ECO:0000256" key="16">
    <source>
        <dbReference type="ARBA" id="ARBA00023288"/>
    </source>
</evidence>
<dbReference type="PRINTS" id="PR00792">
    <property type="entry name" value="PEPSIN"/>
</dbReference>
<dbReference type="FunFam" id="2.40.70.10:FF:000060">
    <property type="entry name" value="Aspartic-type endopeptidase ctsD"/>
    <property type="match status" value="1"/>
</dbReference>
<dbReference type="Pfam" id="PF01490">
    <property type="entry name" value="Aa_trans"/>
    <property type="match status" value="1"/>
</dbReference>
<proteinExistence type="inferred from homology"/>
<dbReference type="InterPro" id="IPR001461">
    <property type="entry name" value="Aspartic_peptidase_A1"/>
</dbReference>
<feature type="active site" evidence="17">
    <location>
        <position position="160"/>
    </location>
</feature>
<feature type="transmembrane region" description="Helical" evidence="21">
    <location>
        <begin position="950"/>
        <end position="970"/>
    </location>
</feature>
<feature type="active site" evidence="17">
    <location>
        <position position="343"/>
    </location>
</feature>
<keyword evidence="7 19" id="KW-0645">Protease</keyword>
<dbReference type="GO" id="GO:0015179">
    <property type="term" value="F:L-amino acid transmembrane transporter activity"/>
    <property type="evidence" value="ECO:0007669"/>
    <property type="project" value="TreeGrafter"/>
</dbReference>
<evidence type="ECO:0000256" key="9">
    <source>
        <dbReference type="ARBA" id="ARBA00022729"/>
    </source>
</evidence>
<feature type="compositionally biased region" description="Basic and acidic residues" evidence="20">
    <location>
        <begin position="538"/>
        <end position="555"/>
    </location>
</feature>
<keyword evidence="25" id="KW-1185">Reference proteome</keyword>
<feature type="transmembrane region" description="Helical" evidence="21">
    <location>
        <begin position="991"/>
        <end position="1008"/>
    </location>
</feature>
<dbReference type="InterPro" id="IPR034164">
    <property type="entry name" value="Pepsin-like_dom"/>
</dbReference>
<evidence type="ECO:0000313" key="25">
    <source>
        <dbReference type="Proteomes" id="UP000698800"/>
    </source>
</evidence>
<dbReference type="InterPro" id="IPR001969">
    <property type="entry name" value="Aspartic_peptidase_AS"/>
</dbReference>
<dbReference type="PROSITE" id="PS00141">
    <property type="entry name" value="ASP_PROTEASE"/>
    <property type="match status" value="1"/>
</dbReference>
<evidence type="ECO:0000256" key="7">
    <source>
        <dbReference type="ARBA" id="ARBA00022670"/>
    </source>
</evidence>
<dbReference type="OrthoDB" id="28208at2759"/>
<feature type="transmembrane region" description="Helical" evidence="21">
    <location>
        <begin position="805"/>
        <end position="822"/>
    </location>
</feature>
<feature type="transmembrane region" description="Helical" evidence="21">
    <location>
        <begin position="871"/>
        <end position="896"/>
    </location>
</feature>
<feature type="transmembrane region" description="Helical" evidence="21">
    <location>
        <begin position="706"/>
        <end position="726"/>
    </location>
</feature>
<organism evidence="24 25">
    <name type="scientific">Glutinoglossum americanum</name>
    <dbReference type="NCBI Taxonomy" id="1670608"/>
    <lineage>
        <taxon>Eukaryota</taxon>
        <taxon>Fungi</taxon>
        <taxon>Dikarya</taxon>
        <taxon>Ascomycota</taxon>
        <taxon>Pezizomycotina</taxon>
        <taxon>Geoglossomycetes</taxon>
        <taxon>Geoglossales</taxon>
        <taxon>Geoglossaceae</taxon>
        <taxon>Glutinoglossum</taxon>
    </lineage>
</organism>
<feature type="disulfide bond" evidence="18">
    <location>
        <begin position="173"/>
        <end position="178"/>
    </location>
</feature>
<evidence type="ECO:0000256" key="4">
    <source>
        <dbReference type="ARBA" id="ARBA00008066"/>
    </source>
</evidence>
<keyword evidence="8 21" id="KW-0812">Transmembrane</keyword>
<comment type="subcellular location">
    <subcellularLocation>
        <location evidence="2">Cell membrane</location>
    </subcellularLocation>
    <subcellularLocation>
        <location evidence="1">Membrane</location>
        <topology evidence="1">Multi-pass membrane protein</topology>
    </subcellularLocation>
</comment>
<feature type="chain" id="PRO_5040158775" description="Peptidase A1 domain-containing protein" evidence="22">
    <location>
        <begin position="19"/>
        <end position="1073"/>
    </location>
</feature>
<evidence type="ECO:0000256" key="5">
    <source>
        <dbReference type="ARBA" id="ARBA00022448"/>
    </source>
</evidence>
<dbReference type="SUPFAM" id="SSF50630">
    <property type="entry name" value="Acid proteases"/>
    <property type="match status" value="1"/>
</dbReference>
<gene>
    <name evidence="24" type="ORF">FGG08_001908</name>
</gene>
<evidence type="ECO:0000256" key="1">
    <source>
        <dbReference type="ARBA" id="ARBA00004141"/>
    </source>
</evidence>
<feature type="signal peptide" evidence="22">
    <location>
        <begin position="1"/>
        <end position="18"/>
    </location>
</feature>
<keyword evidence="9 22" id="KW-0732">Signal</keyword>
<dbReference type="Gene3D" id="2.40.70.10">
    <property type="entry name" value="Acid Proteases"/>
    <property type="match status" value="2"/>
</dbReference>
<evidence type="ECO:0000259" key="23">
    <source>
        <dbReference type="PROSITE" id="PS51767"/>
    </source>
</evidence>
<keyword evidence="11 19" id="KW-0378">Hydrolase</keyword>
<feature type="region of interest" description="Disordered" evidence="20">
    <location>
        <begin position="538"/>
        <end position="630"/>
    </location>
</feature>
<protein>
    <recommendedName>
        <fullName evidence="23">Peptidase A1 domain-containing protein</fullName>
    </recommendedName>
</protein>
<dbReference type="InterPro" id="IPR021109">
    <property type="entry name" value="Peptidase_aspartic_dom_sf"/>
</dbReference>
<comment type="similarity">
    <text evidence="4">Belongs to the amino acid/polyamine transporter 2 family.</text>
</comment>
<accession>A0A9P8IAG9</accession>
<evidence type="ECO:0000256" key="11">
    <source>
        <dbReference type="ARBA" id="ARBA00022801"/>
    </source>
</evidence>
<evidence type="ECO:0000256" key="22">
    <source>
        <dbReference type="SAM" id="SignalP"/>
    </source>
</evidence>
<dbReference type="GO" id="GO:0005783">
    <property type="term" value="C:endoplasmic reticulum"/>
    <property type="evidence" value="ECO:0007669"/>
    <property type="project" value="TreeGrafter"/>
</dbReference>
<evidence type="ECO:0000256" key="21">
    <source>
        <dbReference type="SAM" id="Phobius"/>
    </source>
</evidence>
<feature type="transmembrane region" description="Helical" evidence="21">
    <location>
        <begin position="1014"/>
        <end position="1036"/>
    </location>
</feature>
<evidence type="ECO:0000313" key="24">
    <source>
        <dbReference type="EMBL" id="KAH0543869.1"/>
    </source>
</evidence>
<dbReference type="Proteomes" id="UP000698800">
    <property type="component" value="Unassembled WGS sequence"/>
</dbReference>
<dbReference type="InterPro" id="IPR033121">
    <property type="entry name" value="PEPTIDASE_A1"/>
</dbReference>
<evidence type="ECO:0000256" key="12">
    <source>
        <dbReference type="ARBA" id="ARBA00022970"/>
    </source>
</evidence>
<evidence type="ECO:0000256" key="8">
    <source>
        <dbReference type="ARBA" id="ARBA00022692"/>
    </source>
</evidence>
<dbReference type="FunFam" id="2.40.70.10:FF:000085">
    <property type="entry name" value="Aspartic-type endopeptidase (CtsD), putative"/>
    <property type="match status" value="1"/>
</dbReference>
<evidence type="ECO:0000256" key="20">
    <source>
        <dbReference type="SAM" id="MobiDB-lite"/>
    </source>
</evidence>